<dbReference type="AlphaFoldDB" id="A0A4P8XH64"/>
<feature type="domain" description="SLH" evidence="2">
    <location>
        <begin position="145"/>
        <end position="208"/>
    </location>
</feature>
<proteinExistence type="predicted"/>
<keyword evidence="1" id="KW-0732">Signal</keyword>
<sequence length="296" mass="32012">MMKFKKSMISIAAASLLVTGTSAFAFSDLPKGEEADRVERLQQQGVISGMTSDTFAPNAQLTSGQAVQLVVKALNLKASAAEVPAWAKALPEQAWYSSSVRIAAENGLAVDASFKAGKAMSRIQFAELLHSGIEALGDFPTVKMYINVKDEGNIDPEHRLALQFLLLTQIAELDEKGYFHPDAPVTRLEAAVMVSKAAEFVANQTAVKEDQGEAVLDLSVEPVNDDVNKVTITRSELPAPGYGVRIDRIEFTEDGKAKIHYSLTLPDPAAIYPADMKEAAAFTYISSDYTPEMVKP</sequence>
<accession>A0A4P8XH64</accession>
<name>A0A4P8XH64_9BACL</name>
<evidence type="ECO:0000313" key="3">
    <source>
        <dbReference type="EMBL" id="QCT01867.1"/>
    </source>
</evidence>
<dbReference type="RefSeq" id="WP_138224918.1">
    <property type="nucleotide sequence ID" value="NZ_CP040396.1"/>
</dbReference>
<evidence type="ECO:0000256" key="1">
    <source>
        <dbReference type="SAM" id="SignalP"/>
    </source>
</evidence>
<feature type="chain" id="PRO_5020879149" description="SLH domain-containing protein" evidence="1">
    <location>
        <begin position="26"/>
        <end position="296"/>
    </location>
</feature>
<dbReference type="Proteomes" id="UP000300879">
    <property type="component" value="Chromosome"/>
</dbReference>
<evidence type="ECO:0000259" key="2">
    <source>
        <dbReference type="PROSITE" id="PS51272"/>
    </source>
</evidence>
<dbReference type="OrthoDB" id="1738667at2"/>
<protein>
    <recommendedName>
        <fullName evidence="2">SLH domain-containing protein</fullName>
    </recommendedName>
</protein>
<dbReference type="InterPro" id="IPR001119">
    <property type="entry name" value="SLH_dom"/>
</dbReference>
<reference evidence="3 4" key="1">
    <citation type="submission" date="2019-05" db="EMBL/GenBank/DDBJ databases">
        <authorList>
            <person name="Chen C."/>
        </authorList>
    </citation>
    <scope>NUCLEOTIDE SEQUENCE [LARGE SCALE GENOMIC DNA]</scope>
    <source>
        <strain evidence="3 4">HB172198</strain>
    </source>
</reference>
<evidence type="ECO:0000313" key="4">
    <source>
        <dbReference type="Proteomes" id="UP000300879"/>
    </source>
</evidence>
<dbReference type="PROSITE" id="PS51272">
    <property type="entry name" value="SLH"/>
    <property type="match status" value="2"/>
</dbReference>
<dbReference type="Pfam" id="PF00395">
    <property type="entry name" value="SLH"/>
    <property type="match status" value="2"/>
</dbReference>
<dbReference type="EMBL" id="CP040396">
    <property type="protein sequence ID" value="QCT01867.1"/>
    <property type="molecule type" value="Genomic_DNA"/>
</dbReference>
<dbReference type="KEGG" id="palo:E6C60_1149"/>
<organism evidence="3 4">
    <name type="scientific">Paenibacillus algicola</name>
    <dbReference type="NCBI Taxonomy" id="2565926"/>
    <lineage>
        <taxon>Bacteria</taxon>
        <taxon>Bacillati</taxon>
        <taxon>Bacillota</taxon>
        <taxon>Bacilli</taxon>
        <taxon>Bacillales</taxon>
        <taxon>Paenibacillaceae</taxon>
        <taxon>Paenibacillus</taxon>
    </lineage>
</organism>
<feature type="domain" description="SLH" evidence="2">
    <location>
        <begin position="21"/>
        <end position="84"/>
    </location>
</feature>
<gene>
    <name evidence="3" type="ORF">E6C60_1149</name>
</gene>
<keyword evidence="4" id="KW-1185">Reference proteome</keyword>
<feature type="signal peptide" evidence="1">
    <location>
        <begin position="1"/>
        <end position="25"/>
    </location>
</feature>